<evidence type="ECO:0000256" key="4">
    <source>
        <dbReference type="ARBA" id="ARBA00023136"/>
    </source>
</evidence>
<dbReference type="eggNOG" id="COG0388">
    <property type="taxonomic scope" value="Bacteria"/>
</dbReference>
<feature type="domain" description="RagB/SusD" evidence="6">
    <location>
        <begin position="375"/>
        <end position="460"/>
    </location>
</feature>
<evidence type="ECO:0000259" key="7">
    <source>
        <dbReference type="Pfam" id="PF14322"/>
    </source>
</evidence>
<gene>
    <name evidence="8" type="ordered locus">Niako_3932</name>
</gene>
<reference evidence="8 9" key="1">
    <citation type="submission" date="2011-12" db="EMBL/GenBank/DDBJ databases">
        <title>The complete genome of Niastella koreensis GR20-10.</title>
        <authorList>
            <consortium name="US DOE Joint Genome Institute (JGI-PGF)"/>
            <person name="Lucas S."/>
            <person name="Han J."/>
            <person name="Lapidus A."/>
            <person name="Bruce D."/>
            <person name="Goodwin L."/>
            <person name="Pitluck S."/>
            <person name="Peters L."/>
            <person name="Kyrpides N."/>
            <person name="Mavromatis K."/>
            <person name="Ivanova N."/>
            <person name="Mikhailova N."/>
            <person name="Davenport K."/>
            <person name="Saunders E."/>
            <person name="Detter J.C."/>
            <person name="Tapia R."/>
            <person name="Han C."/>
            <person name="Land M."/>
            <person name="Hauser L."/>
            <person name="Markowitz V."/>
            <person name="Cheng J.-F."/>
            <person name="Hugenholtz P."/>
            <person name="Woyke T."/>
            <person name="Wu D."/>
            <person name="Tindall B."/>
            <person name="Pomrenke H."/>
            <person name="Brambilla E."/>
            <person name="Klenk H.-P."/>
            <person name="Eisen J.A."/>
        </authorList>
    </citation>
    <scope>NUCLEOTIDE SEQUENCE [LARGE SCALE GENOMIC DNA]</scope>
    <source>
        <strain evidence="9">DSM 17620 / KACC 11465 / NBRC 106392 / GR20-10</strain>
    </source>
</reference>
<keyword evidence="5" id="KW-0998">Cell outer membrane</keyword>
<organism evidence="8 9">
    <name type="scientific">Niastella koreensis (strain DSM 17620 / KACC 11465 / NBRC 106392 / GR20-10)</name>
    <dbReference type="NCBI Taxonomy" id="700598"/>
    <lineage>
        <taxon>Bacteria</taxon>
        <taxon>Pseudomonadati</taxon>
        <taxon>Bacteroidota</taxon>
        <taxon>Chitinophagia</taxon>
        <taxon>Chitinophagales</taxon>
        <taxon>Chitinophagaceae</taxon>
        <taxon>Niastella</taxon>
    </lineage>
</organism>
<evidence type="ECO:0000256" key="5">
    <source>
        <dbReference type="ARBA" id="ARBA00023237"/>
    </source>
</evidence>
<dbReference type="KEGG" id="nko:Niako_3932"/>
<dbReference type="SUPFAM" id="SSF48452">
    <property type="entry name" value="TPR-like"/>
    <property type="match status" value="1"/>
</dbReference>
<dbReference type="AlphaFoldDB" id="G8T9M2"/>
<dbReference type="HOGENOM" id="CLU_015553_2_0_10"/>
<keyword evidence="4" id="KW-0472">Membrane</keyword>
<evidence type="ECO:0000313" key="9">
    <source>
        <dbReference type="Proteomes" id="UP000005438"/>
    </source>
</evidence>
<dbReference type="Gene3D" id="1.25.40.390">
    <property type="match status" value="1"/>
</dbReference>
<evidence type="ECO:0000256" key="3">
    <source>
        <dbReference type="ARBA" id="ARBA00022729"/>
    </source>
</evidence>
<evidence type="ECO:0000256" key="1">
    <source>
        <dbReference type="ARBA" id="ARBA00004442"/>
    </source>
</evidence>
<protein>
    <recommendedName>
        <fullName evidence="10">RagB/SusD domain-containing protein</fullName>
    </recommendedName>
</protein>
<dbReference type="Proteomes" id="UP000005438">
    <property type="component" value="Chromosome"/>
</dbReference>
<feature type="domain" description="SusD-like N-terminal" evidence="7">
    <location>
        <begin position="36"/>
        <end position="237"/>
    </location>
</feature>
<evidence type="ECO:0008006" key="10">
    <source>
        <dbReference type="Google" id="ProtNLM"/>
    </source>
</evidence>
<evidence type="ECO:0000256" key="2">
    <source>
        <dbReference type="ARBA" id="ARBA00006275"/>
    </source>
</evidence>
<sequence length="500" mass="56418">MPGTVNLKPGTETLVMQKLLIYTIFTILLGITGCKKFLEKPPDNRAVLNSPEKVSQLLGTAYPQANYMAFCESISDNVADKGIGSLERTNIDPFNFKDVANTEEDSPEFYWNACYKAIAAANQALEACSNAKDPDSYTSQKGEALVCRAYAHFMLVTFFSKAYDAATAGNDPGIPYVLQPEKVVFQQYERKTVQYVYDMIEKDLTTGLPLIDDKRYSVPRYHFTKAAAHAFAARFYLFKREYAKVVEHASLVFPNNNVVAMLRPWNTEYRVLTYNELWARYAKATEPANLLLAETQSVWARNYVGVRYGLDASKANEILLGPNVTGGTRIFRFQLYTAGTNNYFLPKVNEYFVRESVNAEIGLPYVMVPLLTAEEVLFNRAEANVYLNKIDDVLSDLNVYARTRIYNYNASQHTITAGKIMSFYRTSDVQPGALAAVMDFKRAEFVQEGMRWFDLLRYKIPVVHPTAEGPVLTLAADDPMRVFQIPDVAKLAGIAQNPRR</sequence>
<dbReference type="Pfam" id="PF14322">
    <property type="entry name" value="SusD-like_3"/>
    <property type="match status" value="1"/>
</dbReference>
<evidence type="ECO:0000259" key="6">
    <source>
        <dbReference type="Pfam" id="PF07980"/>
    </source>
</evidence>
<dbReference type="STRING" id="700598.Niako_3932"/>
<accession>G8T9M2</accession>
<comment type="subcellular location">
    <subcellularLocation>
        <location evidence="1">Cell outer membrane</location>
    </subcellularLocation>
</comment>
<name>G8T9M2_NIAKG</name>
<dbReference type="Pfam" id="PF07980">
    <property type="entry name" value="SusD_RagB"/>
    <property type="match status" value="1"/>
</dbReference>
<comment type="similarity">
    <text evidence="2">Belongs to the SusD family.</text>
</comment>
<keyword evidence="3" id="KW-0732">Signal</keyword>
<evidence type="ECO:0000313" key="8">
    <source>
        <dbReference type="EMBL" id="AEW00215.1"/>
    </source>
</evidence>
<dbReference type="InterPro" id="IPR011990">
    <property type="entry name" value="TPR-like_helical_dom_sf"/>
</dbReference>
<dbReference type="PATRIC" id="fig|700598.3.peg.4011"/>
<dbReference type="InterPro" id="IPR033985">
    <property type="entry name" value="SusD-like_N"/>
</dbReference>
<dbReference type="InterPro" id="IPR012944">
    <property type="entry name" value="SusD_RagB_dom"/>
</dbReference>
<proteinExistence type="inferred from homology"/>
<dbReference type="EMBL" id="CP003178">
    <property type="protein sequence ID" value="AEW00215.1"/>
    <property type="molecule type" value="Genomic_DNA"/>
</dbReference>
<dbReference type="GO" id="GO:0009279">
    <property type="term" value="C:cell outer membrane"/>
    <property type="evidence" value="ECO:0007669"/>
    <property type="project" value="UniProtKB-SubCell"/>
</dbReference>